<proteinExistence type="predicted"/>
<evidence type="ECO:0000313" key="6">
    <source>
        <dbReference type="Proteomes" id="UP001185028"/>
    </source>
</evidence>
<dbReference type="PROSITE" id="PS50111">
    <property type="entry name" value="CHEMOTAXIS_TRANSDUC_2"/>
    <property type="match status" value="1"/>
</dbReference>
<evidence type="ECO:0000313" key="5">
    <source>
        <dbReference type="EMBL" id="MDR6246484.1"/>
    </source>
</evidence>
<feature type="transmembrane region" description="Helical" evidence="3">
    <location>
        <begin position="57"/>
        <end position="76"/>
    </location>
</feature>
<feature type="transmembrane region" description="Helical" evidence="3">
    <location>
        <begin position="85"/>
        <end position="102"/>
    </location>
</feature>
<keyword evidence="3" id="KW-0812">Transmembrane</keyword>
<evidence type="ECO:0000256" key="1">
    <source>
        <dbReference type="ARBA" id="ARBA00023224"/>
    </source>
</evidence>
<feature type="transmembrane region" description="Helical" evidence="3">
    <location>
        <begin position="7"/>
        <end position="27"/>
    </location>
</feature>
<keyword evidence="3" id="KW-0472">Membrane</keyword>
<sequence length="514" mass="56159">MSKQKNYVMLYISAGILAISLLVHFLARELHFFGGMMQHAGGTMSMNDGMMSNNPQALNLLLLLPIVLLIIAYWLYAKRPSDPKVALFNTLSMVFSSISMISGGNGDVVFHFSIFMVIAILCFYESIRLITIASALFAIQHIVGFVWFPRLIFGTDTYSLTMLVVHAFFLICTSTAVSVQIITNQRYKRTSQQTQQQERGRIIGSVIQRLNDVANGIGQGSSELMHIASSAALHGEEMSSRIDGVSKGSLLQKEQASLALDAVAQNNKQLEQIHTAIDLVLRRSDETASFTETSNHSLEQLNCEMGLLLQAVQQSRQHMHSLQQHSQNISQITTFIQEIAAQTQLLALNASIESARAGEAGSGFAVVAQEIQKLAHLSAESASQITSFLAEMTLDTHKSADSMEQVNTRLDAGVAATKQTRETLERIWKHSAEVGQGVQHILQSSQLVSASSIHISGSVEHIAGIATAFVDNCEDAKETAGRQHATNQEAIRVAHSLTAASEGLQRVIDQLRAE</sequence>
<dbReference type="PANTHER" id="PTHR32089">
    <property type="entry name" value="METHYL-ACCEPTING CHEMOTAXIS PROTEIN MCPB"/>
    <property type="match status" value="1"/>
</dbReference>
<name>A0ABU1J4Z2_9BACL</name>
<dbReference type="SUPFAM" id="SSF58104">
    <property type="entry name" value="Methyl-accepting chemotaxis protein (MCP) signaling domain"/>
    <property type="match status" value="1"/>
</dbReference>
<feature type="domain" description="Methyl-accepting transducer" evidence="4">
    <location>
        <begin position="227"/>
        <end position="463"/>
    </location>
</feature>
<keyword evidence="1 2" id="KW-0807">Transducer</keyword>
<evidence type="ECO:0000256" key="3">
    <source>
        <dbReference type="SAM" id="Phobius"/>
    </source>
</evidence>
<dbReference type="EMBL" id="JAVDQH010000030">
    <property type="protein sequence ID" value="MDR6246484.1"/>
    <property type="molecule type" value="Genomic_DNA"/>
</dbReference>
<evidence type="ECO:0000256" key="2">
    <source>
        <dbReference type="PROSITE-ProRule" id="PRU00284"/>
    </source>
</evidence>
<feature type="transmembrane region" description="Helical" evidence="3">
    <location>
        <begin position="129"/>
        <end position="148"/>
    </location>
</feature>
<feature type="transmembrane region" description="Helical" evidence="3">
    <location>
        <begin position="160"/>
        <end position="182"/>
    </location>
</feature>
<dbReference type="RefSeq" id="WP_188778450.1">
    <property type="nucleotide sequence ID" value="NZ_BMMB01000018.1"/>
</dbReference>
<evidence type="ECO:0000259" key="4">
    <source>
        <dbReference type="PROSITE" id="PS50111"/>
    </source>
</evidence>
<comment type="caution">
    <text evidence="5">The sequence shown here is derived from an EMBL/GenBank/DDBJ whole genome shotgun (WGS) entry which is preliminary data.</text>
</comment>
<dbReference type="SMART" id="SM00283">
    <property type="entry name" value="MA"/>
    <property type="match status" value="1"/>
</dbReference>
<feature type="transmembrane region" description="Helical" evidence="3">
    <location>
        <begin position="108"/>
        <end position="124"/>
    </location>
</feature>
<keyword evidence="3" id="KW-1133">Transmembrane helix</keyword>
<dbReference type="InterPro" id="IPR004089">
    <property type="entry name" value="MCPsignal_dom"/>
</dbReference>
<protein>
    <submittedName>
        <fullName evidence="5">Methyl-accepting chemotaxis protein</fullName>
    </submittedName>
</protein>
<dbReference type="Proteomes" id="UP001185028">
    <property type="component" value="Unassembled WGS sequence"/>
</dbReference>
<keyword evidence="6" id="KW-1185">Reference proteome</keyword>
<organism evidence="5 6">
    <name type="scientific">Paenibacillus hunanensis</name>
    <dbReference type="NCBI Taxonomy" id="539262"/>
    <lineage>
        <taxon>Bacteria</taxon>
        <taxon>Bacillati</taxon>
        <taxon>Bacillota</taxon>
        <taxon>Bacilli</taxon>
        <taxon>Bacillales</taxon>
        <taxon>Paenibacillaceae</taxon>
        <taxon>Paenibacillus</taxon>
    </lineage>
</organism>
<gene>
    <name evidence="5" type="ORF">JOC58_004429</name>
</gene>
<dbReference type="PANTHER" id="PTHR32089:SF112">
    <property type="entry name" value="LYSOZYME-LIKE PROTEIN-RELATED"/>
    <property type="match status" value="1"/>
</dbReference>
<accession>A0ABU1J4Z2</accession>
<dbReference type="Gene3D" id="1.10.287.950">
    <property type="entry name" value="Methyl-accepting chemotaxis protein"/>
    <property type="match status" value="1"/>
</dbReference>
<reference evidence="5 6" key="1">
    <citation type="submission" date="2023-07" db="EMBL/GenBank/DDBJ databases">
        <title>Genomic Encyclopedia of Type Strains, Phase IV (KMG-IV): sequencing the most valuable type-strain genomes for metagenomic binning, comparative biology and taxonomic classification.</title>
        <authorList>
            <person name="Goeker M."/>
        </authorList>
    </citation>
    <scope>NUCLEOTIDE SEQUENCE [LARGE SCALE GENOMIC DNA]</scope>
    <source>
        <strain evidence="5 6">DSM 22170</strain>
    </source>
</reference>
<dbReference type="Pfam" id="PF00015">
    <property type="entry name" value="MCPsignal"/>
    <property type="match status" value="1"/>
</dbReference>